<keyword evidence="2" id="KW-1185">Reference proteome</keyword>
<gene>
    <name evidence="1" type="ORF">CTI12_AA593530</name>
</gene>
<dbReference type="OrthoDB" id="1716868at2759"/>
<protein>
    <submittedName>
        <fullName evidence="1">DUF4219 domain-containing protein/UBN2 domain-containing protein</fullName>
    </submittedName>
</protein>
<dbReference type="AlphaFoldDB" id="A0A2U1KK10"/>
<comment type="caution">
    <text evidence="1">The sequence shown here is derived from an EMBL/GenBank/DDBJ whole genome shotgun (WGS) entry which is preliminary data.</text>
</comment>
<evidence type="ECO:0000313" key="2">
    <source>
        <dbReference type="Proteomes" id="UP000245207"/>
    </source>
</evidence>
<reference evidence="1 2" key="1">
    <citation type="journal article" date="2018" name="Mol. Plant">
        <title>The genome of Artemisia annua provides insight into the evolution of Asteraceae family and artemisinin biosynthesis.</title>
        <authorList>
            <person name="Shen Q."/>
            <person name="Zhang L."/>
            <person name="Liao Z."/>
            <person name="Wang S."/>
            <person name="Yan T."/>
            <person name="Shi P."/>
            <person name="Liu M."/>
            <person name="Fu X."/>
            <person name="Pan Q."/>
            <person name="Wang Y."/>
            <person name="Lv Z."/>
            <person name="Lu X."/>
            <person name="Zhang F."/>
            <person name="Jiang W."/>
            <person name="Ma Y."/>
            <person name="Chen M."/>
            <person name="Hao X."/>
            <person name="Li L."/>
            <person name="Tang Y."/>
            <person name="Lv G."/>
            <person name="Zhou Y."/>
            <person name="Sun X."/>
            <person name="Brodelius P.E."/>
            <person name="Rose J.K.C."/>
            <person name="Tang K."/>
        </authorList>
    </citation>
    <scope>NUCLEOTIDE SEQUENCE [LARGE SCALE GENOMIC DNA]</scope>
    <source>
        <strain evidence="2">cv. Huhao1</strain>
        <tissue evidence="1">Leaf</tissue>
    </source>
</reference>
<dbReference type="Proteomes" id="UP000245207">
    <property type="component" value="Unassembled WGS sequence"/>
</dbReference>
<dbReference type="EMBL" id="PKPP01017218">
    <property type="protein sequence ID" value="PWA37116.1"/>
    <property type="molecule type" value="Genomic_DNA"/>
</dbReference>
<organism evidence="1 2">
    <name type="scientific">Artemisia annua</name>
    <name type="common">Sweet wormwood</name>
    <dbReference type="NCBI Taxonomy" id="35608"/>
    <lineage>
        <taxon>Eukaryota</taxon>
        <taxon>Viridiplantae</taxon>
        <taxon>Streptophyta</taxon>
        <taxon>Embryophyta</taxon>
        <taxon>Tracheophyta</taxon>
        <taxon>Spermatophyta</taxon>
        <taxon>Magnoliopsida</taxon>
        <taxon>eudicotyledons</taxon>
        <taxon>Gunneridae</taxon>
        <taxon>Pentapetalae</taxon>
        <taxon>asterids</taxon>
        <taxon>campanulids</taxon>
        <taxon>Asterales</taxon>
        <taxon>Asteraceae</taxon>
        <taxon>Asteroideae</taxon>
        <taxon>Anthemideae</taxon>
        <taxon>Artemisiinae</taxon>
        <taxon>Artemisia</taxon>
    </lineage>
</organism>
<evidence type="ECO:0000313" key="1">
    <source>
        <dbReference type="EMBL" id="PWA37116.1"/>
    </source>
</evidence>
<proteinExistence type="predicted"/>
<name>A0A2U1KK10_ARTAN</name>
<accession>A0A2U1KK10</accession>
<sequence>MCREALEIGSINKPPVLYRENYTQWKIRFNQYVKKQPLGLQIINSLKNGPSQTIVSQIEEGQSSPKDPINYIDKERNLVEADDLAKGLLIPNIPNDILMNIDSYETAKEL</sequence>